<dbReference type="InterPro" id="IPR001818">
    <property type="entry name" value="Pept_M10_metallopeptidase"/>
</dbReference>
<feature type="binding site" evidence="12">
    <location>
        <position position="214"/>
    </location>
    <ligand>
        <name>Zn(2+)</name>
        <dbReference type="ChEBI" id="CHEBI:29105"/>
        <label>1</label>
    </ligand>
</feature>
<dbReference type="InterPro" id="IPR000585">
    <property type="entry name" value="Hemopexin-like_dom"/>
</dbReference>
<dbReference type="FunFam" id="2.110.10.10:FF:000005">
    <property type="entry name" value="Stromelysin-3 preproprotein"/>
    <property type="match status" value="1"/>
</dbReference>
<feature type="repeat" description="Hemopexin" evidence="13">
    <location>
        <begin position="301"/>
        <end position="345"/>
    </location>
</feature>
<dbReference type="GO" id="GO:0006508">
    <property type="term" value="P:proteolysis"/>
    <property type="evidence" value="ECO:0007669"/>
    <property type="project" value="UniProtKB-KW"/>
</dbReference>
<keyword evidence="6" id="KW-0378">Hydrolase</keyword>
<feature type="binding site" evidence="12">
    <location>
        <position position="191"/>
    </location>
    <ligand>
        <name>Ca(2+)</name>
        <dbReference type="ChEBI" id="CHEBI:29108"/>
        <label>3</label>
    </ligand>
</feature>
<feature type="binding site" evidence="12">
    <location>
        <position position="255"/>
    </location>
    <ligand>
        <name>Zn(2+)</name>
        <dbReference type="ChEBI" id="CHEBI:29105"/>
        <label>2</label>
        <note>catalytic</note>
    </ligand>
</feature>
<keyword evidence="4 14" id="KW-0732">Signal</keyword>
<dbReference type="InterPro" id="IPR033739">
    <property type="entry name" value="M10A_MMP"/>
</dbReference>
<dbReference type="InterPro" id="IPR024079">
    <property type="entry name" value="MetalloPept_cat_dom_sf"/>
</dbReference>
<feature type="binding site" evidence="12">
    <location>
        <position position="350"/>
    </location>
    <ligand>
        <name>Ca(2+)</name>
        <dbReference type="ChEBI" id="CHEBI:29108"/>
        <label>4</label>
    </ligand>
</feature>
<evidence type="ECO:0000256" key="4">
    <source>
        <dbReference type="ARBA" id="ARBA00022729"/>
    </source>
</evidence>
<keyword evidence="17" id="KW-1185">Reference proteome</keyword>
<dbReference type="PANTHER" id="PTHR10201:SF291">
    <property type="entry name" value="MATRIX METALLOPROTEINASE 1, ISOFORM C-RELATED"/>
    <property type="match status" value="1"/>
</dbReference>
<organism evidence="16 17">
    <name type="scientific">Acropora cervicornis</name>
    <name type="common">Staghorn coral</name>
    <dbReference type="NCBI Taxonomy" id="6130"/>
    <lineage>
        <taxon>Eukaryota</taxon>
        <taxon>Metazoa</taxon>
        <taxon>Cnidaria</taxon>
        <taxon>Anthozoa</taxon>
        <taxon>Hexacorallia</taxon>
        <taxon>Scleractinia</taxon>
        <taxon>Astrocoeniina</taxon>
        <taxon>Acroporidae</taxon>
        <taxon>Acropora</taxon>
    </lineage>
</organism>
<dbReference type="SUPFAM" id="SSF47090">
    <property type="entry name" value="PGBD-like"/>
    <property type="match status" value="1"/>
</dbReference>
<keyword evidence="8 16" id="KW-0482">Metalloprotease</keyword>
<feature type="repeat" description="Hemopexin" evidence="13">
    <location>
        <begin position="393"/>
        <end position="440"/>
    </location>
</feature>
<evidence type="ECO:0000256" key="6">
    <source>
        <dbReference type="ARBA" id="ARBA00022801"/>
    </source>
</evidence>
<dbReference type="PIRSF" id="PIRSF001191">
    <property type="entry name" value="Peptidase_M10A_matrix"/>
    <property type="match status" value="1"/>
</dbReference>
<evidence type="ECO:0000256" key="1">
    <source>
        <dbReference type="ARBA" id="ARBA00010370"/>
    </source>
</evidence>
<proteinExistence type="inferred from homology"/>
<dbReference type="Pfam" id="PF00413">
    <property type="entry name" value="Peptidase_M10"/>
    <property type="match status" value="1"/>
</dbReference>
<protein>
    <submittedName>
        <fullName evidence="16">Matrix metalloproteinase-25</fullName>
    </submittedName>
</protein>
<dbReference type="PANTHER" id="PTHR10201">
    <property type="entry name" value="MATRIX METALLOPROTEINASE"/>
    <property type="match status" value="1"/>
</dbReference>
<evidence type="ECO:0000256" key="10">
    <source>
        <dbReference type="PIRSR" id="PIRSR001191-1"/>
    </source>
</evidence>
<dbReference type="SMART" id="SM00120">
    <property type="entry name" value="HX"/>
    <property type="match status" value="4"/>
</dbReference>
<keyword evidence="5" id="KW-0677">Repeat</keyword>
<feature type="binding site" evidence="12">
    <location>
        <position position="185"/>
    </location>
    <ligand>
        <name>Zn(2+)</name>
        <dbReference type="ChEBI" id="CHEBI:29105"/>
        <label>1</label>
    </ligand>
</feature>
<evidence type="ECO:0000256" key="5">
    <source>
        <dbReference type="ARBA" id="ARBA00022737"/>
    </source>
</evidence>
<dbReference type="GO" id="GO:0030198">
    <property type="term" value="P:extracellular matrix organization"/>
    <property type="evidence" value="ECO:0007669"/>
    <property type="project" value="TreeGrafter"/>
</dbReference>
<feature type="binding site" evidence="11">
    <location>
        <position position="237"/>
    </location>
    <ligand>
        <name>Zn(2+)</name>
        <dbReference type="ChEBI" id="CHEBI:29105"/>
        <label>2</label>
        <note>catalytic</note>
    </ligand>
</feature>
<keyword evidence="7 11" id="KW-0862">Zinc</keyword>
<feature type="repeat" description="Hemopexin" evidence="13">
    <location>
        <begin position="441"/>
        <end position="491"/>
    </location>
</feature>
<dbReference type="AlphaFoldDB" id="A0AAD9QHE6"/>
<evidence type="ECO:0000313" key="16">
    <source>
        <dbReference type="EMBL" id="KAK2560950.1"/>
    </source>
</evidence>
<evidence type="ECO:0000256" key="9">
    <source>
        <dbReference type="ARBA" id="ARBA00023145"/>
    </source>
</evidence>
<comment type="similarity">
    <text evidence="1">Belongs to the peptidase M10A family.</text>
</comment>
<feature type="binding site" evidence="12">
    <location>
        <position position="219"/>
    </location>
    <ligand>
        <name>Ca(2+)</name>
        <dbReference type="ChEBI" id="CHEBI:29108"/>
        <label>1</label>
    </ligand>
</feature>
<evidence type="ECO:0000256" key="2">
    <source>
        <dbReference type="ARBA" id="ARBA00022670"/>
    </source>
</evidence>
<feature type="binding site" evidence="12">
    <location>
        <position position="198"/>
    </location>
    <ligand>
        <name>Zn(2+)</name>
        <dbReference type="ChEBI" id="CHEBI:29105"/>
        <label>1</label>
    </ligand>
</feature>
<sequence length="526" mass="59963">MDARIIFLLGMTATLRSLLISAKPLQQIPVQIAKESELVDYLVKYGYLTYPDHKIGRAISLRELKIAIKKMQRFAGLPETGLITDPKALAMVKRTRCGLSDFGPSDLARRKRRYAIQGTKWRKQEVTYRIENYTPDIKNKEDVDRTFEKALKLWSSASGLIFKREDNVNLEPDIRVKFVTGFHGDSRPADGPGGELAHAFFPGADNAGIDGDIHLDDDETFTINVQDGVDLLWVMVHELGHSLGLDHTYHPESVMFAYYMGYVPNLKLDKDDIEGIQKLYGLPDVERVTPSPDPTPKTCSDVKPDAVVTTKDKRTYVFSGKHFWEIKDLGGSDGPFLIKDYWRGLQDNIDASYTQSPHGHTIFLKGDRFWVYVNKEPLYGPGHISELNLPDELANVDGALEWNRNGKIYLFKGSNYWRYDKTRQKIEDGYPRHISAWRGIPSNVNAVFQWKNGRSYFFKGTKYYAFDDYSVKVLESPNPYPRDVAAYWMGCTNPEIKLQPRLSASTLGSVPNLFLFPLFFMTSQLL</sequence>
<dbReference type="InterPro" id="IPR018487">
    <property type="entry name" value="Hemopexin-like_repeat"/>
</dbReference>
<feature type="binding site" evidence="12">
    <location>
        <position position="136"/>
    </location>
    <ligand>
        <name>Ca(2+)</name>
        <dbReference type="ChEBI" id="CHEBI:29108"/>
        <label>1</label>
    </ligand>
</feature>
<keyword evidence="9" id="KW-0865">Zymogen</keyword>
<keyword evidence="12" id="KW-0106">Calcium</keyword>
<dbReference type="GO" id="GO:0004222">
    <property type="term" value="F:metalloendopeptidase activity"/>
    <property type="evidence" value="ECO:0007669"/>
    <property type="project" value="InterPro"/>
</dbReference>
<feature type="binding site" evidence="11">
    <location>
        <position position="241"/>
    </location>
    <ligand>
        <name>Zn(2+)</name>
        <dbReference type="ChEBI" id="CHEBI:29105"/>
        <label>2</label>
        <note>catalytic</note>
    </ligand>
</feature>
<feature type="binding site" evidence="12">
    <location>
        <position position="183"/>
    </location>
    <ligand>
        <name>Zn(2+)</name>
        <dbReference type="ChEBI" id="CHEBI:29105"/>
        <label>1</label>
    </ligand>
</feature>
<comment type="cofactor">
    <cofactor evidence="12">
        <name>Ca(2+)</name>
        <dbReference type="ChEBI" id="CHEBI:29108"/>
    </cofactor>
    <text evidence="12">Can bind about 5 Ca(2+) ions per subunit.</text>
</comment>
<feature type="binding site" evidence="12">
    <location>
        <position position="216"/>
    </location>
    <ligand>
        <name>Ca(2+)</name>
        <dbReference type="ChEBI" id="CHEBI:29108"/>
        <label>3</label>
    </ligand>
</feature>
<feature type="binding site" evidence="12">
    <location>
        <position position="190"/>
    </location>
    <ligand>
        <name>Ca(2+)</name>
        <dbReference type="ChEBI" id="CHEBI:29108"/>
        <label>3</label>
    </ligand>
</feature>
<feature type="binding site" evidence="12">
    <location>
        <position position="399"/>
    </location>
    <ligand>
        <name>Ca(2+)</name>
        <dbReference type="ChEBI" id="CHEBI:29108"/>
        <label>5</label>
    </ligand>
</feature>
<dbReference type="SUPFAM" id="SSF55486">
    <property type="entry name" value="Metalloproteases ('zincins'), catalytic domain"/>
    <property type="match status" value="1"/>
</dbReference>
<dbReference type="CDD" id="cd04278">
    <property type="entry name" value="ZnMc_MMP"/>
    <property type="match status" value="1"/>
</dbReference>
<dbReference type="EMBL" id="JARQWQ010000034">
    <property type="protein sequence ID" value="KAK2560950.1"/>
    <property type="molecule type" value="Genomic_DNA"/>
</dbReference>
<feature type="binding site" evidence="12">
    <location>
        <position position="217"/>
    </location>
    <ligand>
        <name>Ca(2+)</name>
        <dbReference type="ChEBI" id="CHEBI:29108"/>
        <label>1</label>
    </ligand>
</feature>
<feature type="binding site" evidence="11">
    <location>
        <position position="247"/>
    </location>
    <ligand>
        <name>Zn(2+)</name>
        <dbReference type="ChEBI" id="CHEBI:29105"/>
        <label>2</label>
        <note>catalytic</note>
    </ligand>
</feature>
<name>A0AAD9QHE6_ACRCE</name>
<dbReference type="Gene3D" id="2.110.10.10">
    <property type="entry name" value="Hemopexin-like domain"/>
    <property type="match status" value="1"/>
</dbReference>
<feature type="binding site" evidence="12">
    <location>
        <position position="212"/>
    </location>
    <ligand>
        <name>Ca(2+)</name>
        <dbReference type="ChEBI" id="CHEBI:29108"/>
        <label>2</label>
    </ligand>
</feature>
<feature type="binding site" evidence="12">
    <location>
        <position position="447"/>
    </location>
    <ligand>
        <name>Ca(2+)</name>
        <dbReference type="ChEBI" id="CHEBI:29108"/>
        <label>5</label>
    </ligand>
</feature>
<reference evidence="16" key="1">
    <citation type="journal article" date="2023" name="G3 (Bethesda)">
        <title>Whole genome assembly and annotation of the endangered Caribbean coral Acropora cervicornis.</title>
        <authorList>
            <person name="Selwyn J.D."/>
            <person name="Vollmer S.V."/>
        </authorList>
    </citation>
    <scope>NUCLEOTIDE SEQUENCE</scope>
    <source>
        <strain evidence="16">K2</strain>
    </source>
</reference>
<keyword evidence="2" id="KW-0645">Protease</keyword>
<evidence type="ECO:0000259" key="15">
    <source>
        <dbReference type="SMART" id="SM00235"/>
    </source>
</evidence>
<feature type="active site" evidence="10">
    <location>
        <position position="238"/>
    </location>
</feature>
<dbReference type="InterPro" id="IPR036375">
    <property type="entry name" value="Hemopexin-like_dom_sf"/>
</dbReference>
<dbReference type="CDD" id="cd00094">
    <property type="entry name" value="HX"/>
    <property type="match status" value="1"/>
</dbReference>
<dbReference type="GO" id="GO:0031012">
    <property type="term" value="C:extracellular matrix"/>
    <property type="evidence" value="ECO:0007669"/>
    <property type="project" value="InterPro"/>
</dbReference>
<reference evidence="16" key="2">
    <citation type="journal article" date="2023" name="Science">
        <title>Genomic signatures of disease resistance in endangered staghorn corals.</title>
        <authorList>
            <person name="Vollmer S.V."/>
            <person name="Selwyn J.D."/>
            <person name="Despard B.A."/>
            <person name="Roesel C.L."/>
        </authorList>
    </citation>
    <scope>NUCLEOTIDE SEQUENCE</scope>
    <source>
        <strain evidence="16">K2</strain>
    </source>
</reference>
<dbReference type="Proteomes" id="UP001249851">
    <property type="component" value="Unassembled WGS sequence"/>
</dbReference>
<dbReference type="PROSITE" id="PS51642">
    <property type="entry name" value="HEMOPEXIN_2"/>
    <property type="match status" value="4"/>
</dbReference>
<feature type="binding site" description="in inhibited form" evidence="12">
    <location>
        <position position="97"/>
    </location>
    <ligand>
        <name>Zn(2+)</name>
        <dbReference type="ChEBI" id="CHEBI:29105"/>
        <label>2</label>
        <note>catalytic</note>
    </ligand>
</feature>
<feature type="binding site" evidence="12">
    <location>
        <position position="219"/>
    </location>
    <ligand>
        <name>Ca(2+)</name>
        <dbReference type="ChEBI" id="CHEBI:29108"/>
        <label>3</label>
    </ligand>
</feature>
<gene>
    <name evidence="16" type="ORF">P5673_016069</name>
</gene>
<evidence type="ECO:0000256" key="12">
    <source>
        <dbReference type="PIRSR" id="PIRSR621190-2"/>
    </source>
</evidence>
<evidence type="ECO:0000256" key="13">
    <source>
        <dbReference type="PROSITE-ProRule" id="PRU01011"/>
    </source>
</evidence>
<dbReference type="GO" id="GO:0008270">
    <property type="term" value="F:zinc ion binding"/>
    <property type="evidence" value="ECO:0007669"/>
    <property type="project" value="InterPro"/>
</dbReference>
<dbReference type="PRINTS" id="PR00138">
    <property type="entry name" value="MATRIXIN"/>
</dbReference>
<feature type="repeat" description="Hemopexin" evidence="13">
    <location>
        <begin position="346"/>
        <end position="391"/>
    </location>
</feature>
<feature type="signal peptide" evidence="14">
    <location>
        <begin position="1"/>
        <end position="17"/>
    </location>
</feature>
<feature type="domain" description="Peptidase metallopeptidase" evidence="15">
    <location>
        <begin position="117"/>
        <end position="282"/>
    </location>
</feature>
<keyword evidence="3 11" id="KW-0479">Metal-binding</keyword>
<evidence type="ECO:0000256" key="7">
    <source>
        <dbReference type="ARBA" id="ARBA00022833"/>
    </source>
</evidence>
<feature type="binding site" evidence="12">
    <location>
        <position position="305"/>
    </location>
    <ligand>
        <name>Ca(2+)</name>
        <dbReference type="ChEBI" id="CHEBI:29108"/>
        <label>4</label>
    </ligand>
</feature>
<comment type="caution">
    <text evidence="16">The sequence shown here is derived from an EMBL/GenBank/DDBJ whole genome shotgun (WGS) entry which is preliminary data.</text>
</comment>
<dbReference type="Pfam" id="PF00045">
    <property type="entry name" value="Hemopexin"/>
    <property type="match status" value="4"/>
</dbReference>
<dbReference type="InterPro" id="IPR006026">
    <property type="entry name" value="Peptidase_Metallo"/>
</dbReference>
<feature type="chain" id="PRO_5042247700" evidence="14">
    <location>
        <begin position="18"/>
        <end position="526"/>
    </location>
</feature>
<dbReference type="InterPro" id="IPR036365">
    <property type="entry name" value="PGBD-like_sf"/>
</dbReference>
<dbReference type="SMART" id="SM00235">
    <property type="entry name" value="ZnMc"/>
    <property type="match status" value="1"/>
</dbReference>
<dbReference type="FunFam" id="3.40.390.10:FF:000068">
    <property type="entry name" value="Predicted protein"/>
    <property type="match status" value="1"/>
</dbReference>
<dbReference type="GO" id="GO:0030574">
    <property type="term" value="P:collagen catabolic process"/>
    <property type="evidence" value="ECO:0007669"/>
    <property type="project" value="TreeGrafter"/>
</dbReference>
<evidence type="ECO:0000256" key="14">
    <source>
        <dbReference type="SAM" id="SignalP"/>
    </source>
</evidence>
<comment type="cofactor">
    <cofactor evidence="12">
        <name>Zn(2+)</name>
        <dbReference type="ChEBI" id="CHEBI:29105"/>
    </cofactor>
    <text evidence="12">Binds 2 Zn(2+) ions per subunit.</text>
</comment>
<evidence type="ECO:0000313" key="17">
    <source>
        <dbReference type="Proteomes" id="UP001249851"/>
    </source>
</evidence>
<dbReference type="Gene3D" id="3.40.390.10">
    <property type="entry name" value="Collagenase (Catalytic Domain)"/>
    <property type="match status" value="1"/>
</dbReference>
<accession>A0AAD9QHE6</accession>
<dbReference type="InterPro" id="IPR021190">
    <property type="entry name" value="Pept_M10A"/>
</dbReference>
<evidence type="ECO:0000256" key="8">
    <source>
        <dbReference type="ARBA" id="ARBA00023049"/>
    </source>
</evidence>
<evidence type="ECO:0000256" key="3">
    <source>
        <dbReference type="ARBA" id="ARBA00022723"/>
    </source>
</evidence>
<evidence type="ECO:0000256" key="11">
    <source>
        <dbReference type="PIRSR" id="PIRSR001191-2"/>
    </source>
</evidence>
<feature type="binding site" evidence="12">
    <location>
        <position position="173"/>
    </location>
    <ligand>
        <name>Ca(2+)</name>
        <dbReference type="ChEBI" id="CHEBI:29108"/>
        <label>2</label>
    </ligand>
</feature>
<dbReference type="SUPFAM" id="SSF50923">
    <property type="entry name" value="Hemopexin-like domain"/>
    <property type="match status" value="1"/>
</dbReference>